<evidence type="ECO:0000313" key="8">
    <source>
        <dbReference type="Proteomes" id="UP000562464"/>
    </source>
</evidence>
<keyword evidence="8" id="KW-1185">Reference proteome</keyword>
<proteinExistence type="predicted"/>
<feature type="transmembrane region" description="Helical" evidence="5">
    <location>
        <begin position="758"/>
        <end position="777"/>
    </location>
</feature>
<dbReference type="Gene3D" id="1.10.287.950">
    <property type="entry name" value="Methyl-accepting chemotaxis protein"/>
    <property type="match status" value="1"/>
</dbReference>
<dbReference type="Proteomes" id="UP000562464">
    <property type="component" value="Unassembled WGS sequence"/>
</dbReference>
<evidence type="ECO:0000313" key="7">
    <source>
        <dbReference type="EMBL" id="MBB5888301.1"/>
    </source>
</evidence>
<organism evidence="7 8">
    <name type="scientific">Lactovum miscens</name>
    <dbReference type="NCBI Taxonomy" id="190387"/>
    <lineage>
        <taxon>Bacteria</taxon>
        <taxon>Bacillati</taxon>
        <taxon>Bacillota</taxon>
        <taxon>Bacilli</taxon>
        <taxon>Lactobacillales</taxon>
        <taxon>Streptococcaceae</taxon>
        <taxon>Lactovum</taxon>
    </lineage>
</organism>
<dbReference type="RefSeq" id="WP_183540236.1">
    <property type="nucleotide sequence ID" value="NZ_JACHHV010000020.1"/>
</dbReference>
<evidence type="ECO:0000256" key="1">
    <source>
        <dbReference type="ARBA" id="ARBA00004141"/>
    </source>
</evidence>
<comment type="caution">
    <text evidence="7">The sequence shown here is derived from an EMBL/GenBank/DDBJ whole genome shotgun (WGS) entry which is preliminary data.</text>
</comment>
<dbReference type="Gene3D" id="3.40.1710.10">
    <property type="entry name" value="abc type-2 transporter like domain"/>
    <property type="match status" value="1"/>
</dbReference>
<keyword evidence="3 5" id="KW-1133">Transmembrane helix</keyword>
<feature type="transmembrane region" description="Helical" evidence="5">
    <location>
        <begin position="674"/>
        <end position="695"/>
    </location>
</feature>
<feature type="domain" description="ABC-2 type transporter transmembrane" evidence="6">
    <location>
        <begin position="386"/>
        <end position="776"/>
    </location>
</feature>
<sequence>MIRKEFKKIWQNKLLLLTVIVVSIIPILYASVFLKSIWDPYGNMDKLPVAVVNLDKSTNFEGKSLDVGNDLVSNLKNNKDLKWTFVSQDKAEKGLKNRKYYMVVTIPQNFSENAATVLNPKPKKMNLKYETNAGVNYLGEVVSDNAIKQLKSQVGEKVTESYASAILSTVNEMSQGIKTAASGSSKLSNGTQQVSLGVNKLGESVPSLSSGVNQLATGSESLTSGIEQYTSAVSQIANGGNQLSGGLSQLASQLPELSTGVQKLNTGASTLAKNLNQINLSSDDKNQLLTYINGVQTYLNEVNDSLSTIDLSQLSGLGQLPETFGEVSTNLTNVGTSLAGIQNGLQNAVSVDVQSNATAVISELAKNNVNLTSEQQEAVASALSDNTQNSKVIALVSQNLSTASTNLVSVSQTLENVEAQLQTLDLSSLSSSLSNLKSGTSLLAGKTAEASDGLTQAVNGLYKIKTEAGPGATSLSMGLDSLNSELPSLTAGISSLSSGSFGLSSGANQLNNQSGMLNNGSKQLSSGLTTLKGEIPSLTSGITKLQDGATQVNNGASELSIKLNDASSKIGKISLGTNNAKMIANPDKTTQTKYSSVPNYGHALAPYFMSVSLFVGCLVFNFVYPIRKIADRKNASAGKWYLSKITIGGIVATAMALIIGTVMQWIGLGVQNQLQFYGILLVTAWSSMFLIMLLAMTFDNPGRFIAVILLVLQLGSSGGVFPMQIISQFYNVLHPFMPMTYAIYGLRQSISTGLGNSLYFHSLLILIIVTIGLLILLRLSMEFLFRKGLVGYSQLHNTQKLLDDDYLNNHEKYTLW</sequence>
<feature type="transmembrane region" description="Helical" evidence="5">
    <location>
        <begin position="707"/>
        <end position="730"/>
    </location>
</feature>
<feature type="transmembrane region" description="Helical" evidence="5">
    <location>
        <begin position="645"/>
        <end position="668"/>
    </location>
</feature>
<evidence type="ECO:0000256" key="4">
    <source>
        <dbReference type="ARBA" id="ARBA00023136"/>
    </source>
</evidence>
<dbReference type="NCBIfam" id="TIGR03062">
    <property type="entry name" value="pip_yhgE_Cterm"/>
    <property type="match status" value="1"/>
</dbReference>
<evidence type="ECO:0000256" key="3">
    <source>
        <dbReference type="ARBA" id="ARBA00022989"/>
    </source>
</evidence>
<dbReference type="NCBIfam" id="TIGR03061">
    <property type="entry name" value="pip_yhgE_Nterm"/>
    <property type="match status" value="1"/>
</dbReference>
<dbReference type="InterPro" id="IPR051328">
    <property type="entry name" value="T7SS_ABC-Transporter"/>
</dbReference>
<dbReference type="PANTHER" id="PTHR43077:SF5">
    <property type="entry name" value="PHAGE INFECTION PROTEIN"/>
    <property type="match status" value="1"/>
</dbReference>
<dbReference type="GO" id="GO:0140359">
    <property type="term" value="F:ABC-type transporter activity"/>
    <property type="evidence" value="ECO:0007669"/>
    <property type="project" value="InterPro"/>
</dbReference>
<evidence type="ECO:0000256" key="2">
    <source>
        <dbReference type="ARBA" id="ARBA00022692"/>
    </source>
</evidence>
<feature type="transmembrane region" description="Helical" evidence="5">
    <location>
        <begin position="604"/>
        <end position="624"/>
    </location>
</feature>
<name>A0A841C9Q8_9LACT</name>
<dbReference type="Pfam" id="PF12698">
    <property type="entry name" value="ABC2_membrane_3"/>
    <property type="match status" value="2"/>
</dbReference>
<evidence type="ECO:0000259" key="6">
    <source>
        <dbReference type="Pfam" id="PF12698"/>
    </source>
</evidence>
<protein>
    <submittedName>
        <fullName evidence="7">Putative membrane protein</fullName>
    </submittedName>
</protein>
<gene>
    <name evidence="7" type="ORF">HNQ37_001194</name>
</gene>
<reference evidence="7 8" key="1">
    <citation type="submission" date="2020-08" db="EMBL/GenBank/DDBJ databases">
        <title>Genomic Encyclopedia of Type Strains, Phase IV (KMG-IV): sequencing the most valuable type-strain genomes for metagenomic binning, comparative biology and taxonomic classification.</title>
        <authorList>
            <person name="Goeker M."/>
        </authorList>
    </citation>
    <scope>NUCLEOTIDE SEQUENCE [LARGE SCALE GENOMIC DNA]</scope>
    <source>
        <strain evidence="7 8">DSM 14925</strain>
    </source>
</reference>
<dbReference type="InterPro" id="IPR017500">
    <property type="entry name" value="Phage_infect_YhgE_N"/>
</dbReference>
<dbReference type="EMBL" id="JACHHV010000020">
    <property type="protein sequence ID" value="MBB5888301.1"/>
    <property type="molecule type" value="Genomic_DNA"/>
</dbReference>
<dbReference type="NCBIfam" id="TIGR03057">
    <property type="entry name" value="xxxLxxG_by_4"/>
    <property type="match status" value="3"/>
</dbReference>
<dbReference type="AlphaFoldDB" id="A0A841C9Q8"/>
<dbReference type="InterPro" id="IPR023908">
    <property type="entry name" value="xxxLxxG_rpt"/>
</dbReference>
<evidence type="ECO:0000256" key="5">
    <source>
        <dbReference type="SAM" id="Phobius"/>
    </source>
</evidence>
<keyword evidence="4 5" id="KW-0472">Membrane</keyword>
<dbReference type="GO" id="GO:0016020">
    <property type="term" value="C:membrane"/>
    <property type="evidence" value="ECO:0007669"/>
    <property type="project" value="UniProtKB-SubCell"/>
</dbReference>
<dbReference type="InterPro" id="IPR017501">
    <property type="entry name" value="Phage_infect_YhgE_C"/>
</dbReference>
<dbReference type="InterPro" id="IPR013525">
    <property type="entry name" value="ABC2_TM"/>
</dbReference>
<dbReference type="PANTHER" id="PTHR43077">
    <property type="entry name" value="TRANSPORT PERMEASE YVFS-RELATED"/>
    <property type="match status" value="1"/>
</dbReference>
<feature type="domain" description="ABC-2 type transporter transmembrane" evidence="6">
    <location>
        <begin position="19"/>
        <end position="181"/>
    </location>
</feature>
<keyword evidence="2 5" id="KW-0812">Transmembrane</keyword>
<dbReference type="SUPFAM" id="SSF58104">
    <property type="entry name" value="Methyl-accepting chemotaxis protein (MCP) signaling domain"/>
    <property type="match status" value="1"/>
</dbReference>
<accession>A0A841C9Q8</accession>
<comment type="subcellular location">
    <subcellularLocation>
        <location evidence="1">Membrane</location>
        <topology evidence="1">Multi-pass membrane protein</topology>
    </subcellularLocation>
</comment>